<dbReference type="AlphaFoldDB" id="X1TQ25"/>
<protein>
    <submittedName>
        <fullName evidence="1">Uncharacterized protein</fullName>
    </submittedName>
</protein>
<accession>X1TQ25</accession>
<name>X1TQ25_9ZZZZ</name>
<proteinExistence type="predicted"/>
<comment type="caution">
    <text evidence="1">The sequence shown here is derived from an EMBL/GenBank/DDBJ whole genome shotgun (WGS) entry which is preliminary data.</text>
</comment>
<organism evidence="1">
    <name type="scientific">marine sediment metagenome</name>
    <dbReference type="NCBI Taxonomy" id="412755"/>
    <lineage>
        <taxon>unclassified sequences</taxon>
        <taxon>metagenomes</taxon>
        <taxon>ecological metagenomes</taxon>
    </lineage>
</organism>
<sequence length="73" mass="8783">MTRTPRCFACNKFARVEDCVLLRNKKSGNRRWFHRKEIKPECHEFVSHSFWEEVDPSLGETTEEEERKLAQLD</sequence>
<dbReference type="EMBL" id="BARW01012252">
    <property type="protein sequence ID" value="GAI82139.1"/>
    <property type="molecule type" value="Genomic_DNA"/>
</dbReference>
<gene>
    <name evidence="1" type="ORF">S12H4_23184</name>
</gene>
<evidence type="ECO:0000313" key="1">
    <source>
        <dbReference type="EMBL" id="GAI82139.1"/>
    </source>
</evidence>
<reference evidence="1" key="1">
    <citation type="journal article" date="2014" name="Front. Microbiol.">
        <title>High frequency of phylogenetically diverse reductive dehalogenase-homologous genes in deep subseafloor sedimentary metagenomes.</title>
        <authorList>
            <person name="Kawai M."/>
            <person name="Futagami T."/>
            <person name="Toyoda A."/>
            <person name="Takaki Y."/>
            <person name="Nishi S."/>
            <person name="Hori S."/>
            <person name="Arai W."/>
            <person name="Tsubouchi T."/>
            <person name="Morono Y."/>
            <person name="Uchiyama I."/>
            <person name="Ito T."/>
            <person name="Fujiyama A."/>
            <person name="Inagaki F."/>
            <person name="Takami H."/>
        </authorList>
    </citation>
    <scope>NUCLEOTIDE SEQUENCE</scope>
    <source>
        <strain evidence="1">Expedition CK06-06</strain>
    </source>
</reference>